<evidence type="ECO:0000256" key="1">
    <source>
        <dbReference type="ARBA" id="ARBA00022962"/>
    </source>
</evidence>
<keyword evidence="1" id="KW-0315">Glutamine amidotransferase</keyword>
<dbReference type="Gene3D" id="3.40.50.880">
    <property type="match status" value="1"/>
</dbReference>
<name>A0ABS2QM69_9BACI</name>
<dbReference type="SUPFAM" id="SSF52317">
    <property type="entry name" value="Class I glutamine amidotransferase-like"/>
    <property type="match status" value="1"/>
</dbReference>
<dbReference type="CDD" id="cd01743">
    <property type="entry name" value="GATase1_Anthranilate_Synthase"/>
    <property type="match status" value="1"/>
</dbReference>
<evidence type="ECO:0000313" key="4">
    <source>
        <dbReference type="Proteomes" id="UP000823486"/>
    </source>
</evidence>
<dbReference type="InterPro" id="IPR006221">
    <property type="entry name" value="TrpG/PapA_dom"/>
</dbReference>
<evidence type="ECO:0000313" key="3">
    <source>
        <dbReference type="EMBL" id="MBM7693854.1"/>
    </source>
</evidence>
<feature type="domain" description="Glutamine amidotransferase" evidence="2">
    <location>
        <begin position="3"/>
        <end position="186"/>
    </location>
</feature>
<keyword evidence="4" id="KW-1185">Reference proteome</keyword>
<evidence type="ECO:0000259" key="2">
    <source>
        <dbReference type="Pfam" id="PF00117"/>
    </source>
</evidence>
<sequence>MILLIDNYDSFTYNLYQMLKELEIDTLVRRNDEITIEEIRELDPQGIIISPGPGAPDSAGICLEVVKAFFTNIPILGICLGHQVIGAAFGAVIKKAATVKHGKTSEIIHNGKGIFKSMESSMTVMRYHSLLIDSGSIPDCLEQVAIAEEDGALMAMQHKEYPVIGLQFHPESIATQSGKQLIKHFAQNLKRRDIHEKVLN</sequence>
<protein>
    <submittedName>
        <fullName evidence="3">Anthranilate synthase/aminodeoxychorismate synthase-like glutamine amidotransferase</fullName>
    </submittedName>
</protein>
<dbReference type="PROSITE" id="PS51273">
    <property type="entry name" value="GATASE_TYPE_1"/>
    <property type="match status" value="1"/>
</dbReference>
<dbReference type="PANTHER" id="PTHR43418">
    <property type="entry name" value="MULTIFUNCTIONAL TRYPTOPHAN BIOSYNTHESIS PROTEIN-RELATED"/>
    <property type="match status" value="1"/>
</dbReference>
<organism evidence="3 4">
    <name type="scientific">Peribacillus deserti</name>
    <dbReference type="NCBI Taxonomy" id="673318"/>
    <lineage>
        <taxon>Bacteria</taxon>
        <taxon>Bacillati</taxon>
        <taxon>Bacillota</taxon>
        <taxon>Bacilli</taxon>
        <taxon>Bacillales</taxon>
        <taxon>Bacillaceae</taxon>
        <taxon>Peribacillus</taxon>
    </lineage>
</organism>
<dbReference type="InterPro" id="IPR029062">
    <property type="entry name" value="Class_I_gatase-like"/>
</dbReference>
<dbReference type="PRINTS" id="PR00096">
    <property type="entry name" value="GATASE"/>
</dbReference>
<dbReference type="Pfam" id="PF00117">
    <property type="entry name" value="GATase"/>
    <property type="match status" value="1"/>
</dbReference>
<dbReference type="InterPro" id="IPR017926">
    <property type="entry name" value="GATASE"/>
</dbReference>
<gene>
    <name evidence="3" type="ORF">JOC77_003298</name>
</gene>
<dbReference type="RefSeq" id="WP_204544964.1">
    <property type="nucleotide sequence ID" value="NZ_JAFBFI010000016.1"/>
</dbReference>
<dbReference type="PRINTS" id="PR00097">
    <property type="entry name" value="ANTSNTHASEII"/>
</dbReference>
<dbReference type="NCBIfam" id="TIGR00566">
    <property type="entry name" value="trpG_papA"/>
    <property type="match status" value="1"/>
</dbReference>
<accession>A0ABS2QM69</accession>
<dbReference type="EMBL" id="JAFBFI010000016">
    <property type="protein sequence ID" value="MBM7693854.1"/>
    <property type="molecule type" value="Genomic_DNA"/>
</dbReference>
<dbReference type="PRINTS" id="PR00099">
    <property type="entry name" value="CPSGATASE"/>
</dbReference>
<dbReference type="Proteomes" id="UP000823486">
    <property type="component" value="Unassembled WGS sequence"/>
</dbReference>
<proteinExistence type="predicted"/>
<comment type="caution">
    <text evidence="3">The sequence shown here is derived from an EMBL/GenBank/DDBJ whole genome shotgun (WGS) entry which is preliminary data.</text>
</comment>
<reference evidence="3 4" key="1">
    <citation type="submission" date="2021-01" db="EMBL/GenBank/DDBJ databases">
        <title>Genomic Encyclopedia of Type Strains, Phase IV (KMG-IV): sequencing the most valuable type-strain genomes for metagenomic binning, comparative biology and taxonomic classification.</title>
        <authorList>
            <person name="Goeker M."/>
        </authorList>
    </citation>
    <scope>NUCLEOTIDE SEQUENCE [LARGE SCALE GENOMIC DNA]</scope>
    <source>
        <strain evidence="3 4">DSM 105482</strain>
    </source>
</reference>
<dbReference type="InterPro" id="IPR050472">
    <property type="entry name" value="Anth_synth/Amidotransfase"/>
</dbReference>
<dbReference type="PANTHER" id="PTHR43418:SF4">
    <property type="entry name" value="MULTIFUNCTIONAL TRYPTOPHAN BIOSYNTHESIS PROTEIN"/>
    <property type="match status" value="1"/>
</dbReference>